<organism evidence="15 16">
    <name type="scientific">Lodderomyces beijingensis</name>
    <dbReference type="NCBI Taxonomy" id="1775926"/>
    <lineage>
        <taxon>Eukaryota</taxon>
        <taxon>Fungi</taxon>
        <taxon>Dikarya</taxon>
        <taxon>Ascomycota</taxon>
        <taxon>Saccharomycotina</taxon>
        <taxon>Pichiomycetes</taxon>
        <taxon>Debaryomycetaceae</taxon>
        <taxon>Candida/Lodderomyces clade</taxon>
        <taxon>Lodderomyces</taxon>
    </lineage>
</organism>
<protein>
    <recommendedName>
        <fullName evidence="14">Sm domain-containing protein</fullName>
    </recommendedName>
</protein>
<sequence length="80" mass="8851">MSDLSEIDRIDPGKFLSGIIGSPVKVTLRNGVEYQGDLQTIDGYMNVVLENGREVVNGDVTRNYGDVFLRGNNVLYISQD</sequence>
<dbReference type="SUPFAM" id="SSF50182">
    <property type="entry name" value="Sm-like ribonucleoproteins"/>
    <property type="match status" value="1"/>
</dbReference>
<dbReference type="RefSeq" id="XP_066827985.1">
    <property type="nucleotide sequence ID" value="XM_066970892.1"/>
</dbReference>
<evidence type="ECO:0000256" key="10">
    <source>
        <dbReference type="ARBA" id="ARBA00023187"/>
    </source>
</evidence>
<evidence type="ECO:0000313" key="15">
    <source>
        <dbReference type="EMBL" id="CAK9436489.1"/>
    </source>
</evidence>
<dbReference type="InterPro" id="IPR016487">
    <property type="entry name" value="Lsm6/sSmF"/>
</dbReference>
<evidence type="ECO:0000256" key="7">
    <source>
        <dbReference type="ARBA" id="ARBA00022694"/>
    </source>
</evidence>
<evidence type="ECO:0000313" key="16">
    <source>
        <dbReference type="Proteomes" id="UP001497383"/>
    </source>
</evidence>
<accession>A0ABP0ZF88</accession>
<evidence type="ECO:0000256" key="1">
    <source>
        <dbReference type="ARBA" id="ARBA00004123"/>
    </source>
</evidence>
<keyword evidence="9 13" id="KW-0694">RNA-binding</keyword>
<keyword evidence="10 13" id="KW-0508">mRNA splicing</keyword>
<dbReference type="CDD" id="cd01726">
    <property type="entry name" value="LSm6"/>
    <property type="match status" value="1"/>
</dbReference>
<dbReference type="Gene3D" id="2.30.30.100">
    <property type="match status" value="1"/>
</dbReference>
<evidence type="ECO:0000256" key="4">
    <source>
        <dbReference type="ARBA" id="ARBA00022490"/>
    </source>
</evidence>
<dbReference type="SMART" id="SM00651">
    <property type="entry name" value="Sm"/>
    <property type="match status" value="1"/>
</dbReference>
<feature type="domain" description="Sm" evidence="14">
    <location>
        <begin position="11"/>
        <end position="80"/>
    </location>
</feature>
<dbReference type="PROSITE" id="PS52002">
    <property type="entry name" value="SM"/>
    <property type="match status" value="1"/>
</dbReference>
<keyword evidence="11 13" id="KW-0539">Nucleus</keyword>
<keyword evidence="8 13" id="KW-0747">Spliceosome</keyword>
<keyword evidence="16" id="KW-1185">Reference proteome</keyword>
<evidence type="ECO:0000256" key="11">
    <source>
        <dbReference type="ARBA" id="ARBA00023242"/>
    </source>
</evidence>
<evidence type="ECO:0000256" key="5">
    <source>
        <dbReference type="ARBA" id="ARBA00022552"/>
    </source>
</evidence>
<evidence type="ECO:0000256" key="6">
    <source>
        <dbReference type="ARBA" id="ARBA00022664"/>
    </source>
</evidence>
<dbReference type="EMBL" id="OZ022405">
    <property type="protein sequence ID" value="CAK9436489.1"/>
    <property type="molecule type" value="Genomic_DNA"/>
</dbReference>
<evidence type="ECO:0000256" key="3">
    <source>
        <dbReference type="ARBA" id="ARBA00007927"/>
    </source>
</evidence>
<proteinExistence type="inferred from homology"/>
<dbReference type="PIRSF" id="PIRSF006609">
    <property type="entry name" value="snRNP_SmF"/>
    <property type="match status" value="1"/>
</dbReference>
<evidence type="ECO:0000256" key="8">
    <source>
        <dbReference type="ARBA" id="ARBA00022728"/>
    </source>
</evidence>
<evidence type="ECO:0000256" key="13">
    <source>
        <dbReference type="PIRNR" id="PIRNR006609"/>
    </source>
</evidence>
<dbReference type="Pfam" id="PF01423">
    <property type="entry name" value="LSM"/>
    <property type="match status" value="1"/>
</dbReference>
<dbReference type="Proteomes" id="UP001497383">
    <property type="component" value="Chromosome 1"/>
</dbReference>
<keyword evidence="6 13" id="KW-0507">mRNA processing</keyword>
<evidence type="ECO:0000259" key="14">
    <source>
        <dbReference type="PROSITE" id="PS52002"/>
    </source>
</evidence>
<dbReference type="GeneID" id="92206243"/>
<keyword evidence="12 13" id="KW-0687">Ribonucleoprotein</keyword>
<dbReference type="InterPro" id="IPR047575">
    <property type="entry name" value="Sm"/>
</dbReference>
<dbReference type="InterPro" id="IPR010920">
    <property type="entry name" value="LSM_dom_sf"/>
</dbReference>
<name>A0ABP0ZF88_9ASCO</name>
<gene>
    <name evidence="15" type="ORF">LODBEIA_P10470</name>
</gene>
<evidence type="ECO:0000256" key="2">
    <source>
        <dbReference type="ARBA" id="ARBA00004496"/>
    </source>
</evidence>
<dbReference type="PANTHER" id="PTHR11021:SF1">
    <property type="entry name" value="U6 SNRNA-ASSOCIATED SM-LIKE PROTEIN LSM6"/>
    <property type="match status" value="1"/>
</dbReference>
<keyword evidence="4" id="KW-0963">Cytoplasm</keyword>
<keyword evidence="7" id="KW-0819">tRNA processing</keyword>
<reference evidence="15 16" key="1">
    <citation type="submission" date="2024-03" db="EMBL/GenBank/DDBJ databases">
        <authorList>
            <person name="Brejova B."/>
        </authorList>
    </citation>
    <scope>NUCLEOTIDE SEQUENCE [LARGE SCALE GENOMIC DNA]</scope>
    <source>
        <strain evidence="15 16">CBS 14171</strain>
    </source>
</reference>
<dbReference type="InterPro" id="IPR001163">
    <property type="entry name" value="Sm_dom_euk/arc"/>
</dbReference>
<dbReference type="PANTHER" id="PTHR11021">
    <property type="entry name" value="SMALL NUCLEAR RIBONUCLEOPROTEIN F SNRNP-F"/>
    <property type="match status" value="1"/>
</dbReference>
<comment type="subcellular location">
    <subcellularLocation>
        <location evidence="2">Cytoplasm</location>
    </subcellularLocation>
    <subcellularLocation>
        <location evidence="1 13">Nucleus</location>
    </subcellularLocation>
</comment>
<comment type="similarity">
    <text evidence="3 13">Belongs to the snRNP Sm proteins family. SmF/LSm6 subfamily.</text>
</comment>
<evidence type="ECO:0000256" key="12">
    <source>
        <dbReference type="ARBA" id="ARBA00023274"/>
    </source>
</evidence>
<keyword evidence="5" id="KW-0698">rRNA processing</keyword>
<evidence type="ECO:0000256" key="9">
    <source>
        <dbReference type="ARBA" id="ARBA00022884"/>
    </source>
</evidence>